<protein>
    <recommendedName>
        <fullName evidence="4">Type I phosphodiesterase / nucleotide pyrophosphatase</fullName>
    </recommendedName>
</protein>
<feature type="chain" id="PRO_5006025846" description="Type I phosphodiesterase / nucleotide pyrophosphatase" evidence="1">
    <location>
        <begin position="23"/>
        <end position="597"/>
    </location>
</feature>
<dbReference type="Gene3D" id="3.40.720.10">
    <property type="entry name" value="Alkaline Phosphatase, subunit A"/>
    <property type="match status" value="1"/>
</dbReference>
<dbReference type="InterPro" id="IPR002591">
    <property type="entry name" value="Phosphodiest/P_Trfase"/>
</dbReference>
<comment type="caution">
    <text evidence="2">The sequence shown here is derived from an EMBL/GenBank/DDBJ whole genome shotgun (WGS) entry which is preliminary data.</text>
</comment>
<organism evidence="2 3">
    <name type="scientific">Ardenticatena maritima</name>
    <dbReference type="NCBI Taxonomy" id="872965"/>
    <lineage>
        <taxon>Bacteria</taxon>
        <taxon>Bacillati</taxon>
        <taxon>Chloroflexota</taxon>
        <taxon>Ardenticatenia</taxon>
        <taxon>Ardenticatenales</taxon>
        <taxon>Ardenticatenaceae</taxon>
        <taxon>Ardenticatena</taxon>
    </lineage>
</organism>
<evidence type="ECO:0000256" key="1">
    <source>
        <dbReference type="SAM" id="SignalP"/>
    </source>
</evidence>
<dbReference type="SUPFAM" id="SSF53649">
    <property type="entry name" value="Alkaline phosphatase-like"/>
    <property type="match status" value="1"/>
</dbReference>
<dbReference type="RefSeq" id="WP_060687774.1">
    <property type="nucleotide sequence ID" value="NZ_LGKN01000009.1"/>
</dbReference>
<dbReference type="EMBL" id="LGKN01000009">
    <property type="protein sequence ID" value="KPL86490.1"/>
    <property type="molecule type" value="Genomic_DNA"/>
</dbReference>
<gene>
    <name evidence="2" type="ORF">SE16_14525</name>
</gene>
<evidence type="ECO:0008006" key="4">
    <source>
        <dbReference type="Google" id="ProtNLM"/>
    </source>
</evidence>
<dbReference type="PROSITE" id="PS51257">
    <property type="entry name" value="PROKAR_LIPOPROTEIN"/>
    <property type="match status" value="1"/>
</dbReference>
<dbReference type="Proteomes" id="UP000050502">
    <property type="component" value="Unassembled WGS sequence"/>
</dbReference>
<dbReference type="Pfam" id="PF01663">
    <property type="entry name" value="Phosphodiest"/>
    <property type="match status" value="1"/>
</dbReference>
<dbReference type="AlphaFoldDB" id="A0A0N8GRH2"/>
<proteinExistence type="predicted"/>
<feature type="signal peptide" evidence="1">
    <location>
        <begin position="1"/>
        <end position="22"/>
    </location>
</feature>
<evidence type="ECO:0000313" key="2">
    <source>
        <dbReference type="EMBL" id="KPL86490.1"/>
    </source>
</evidence>
<sequence length="597" mass="64786">MKRLPGLLLLLFLLAACAGQTAAPITPTPLPTPAARIAPTAPTAPRALFIALPGLTPEDMPMWRAAAPTLDTLAERFIAAPAAPIQPPLPAPSLASLATGALPAEHSALNRFLDVGVLSTSTLWHMAEEEGKQAAVIGWPHQFDPPMPTIWVAQTAKFSDPAWETVPLAAAPPWDGAPPTFTPAREATLTLQRNGRDTATLFLLALDTSDDDTAAFDTVLVDTDRHVGPETARLTRNAPWSGLLVADNTGVDLKLAALDAEHLTIYVSEGVRFEASSPALADALLSQFGFYPPNADQDAYLQGHLTADDVLHMAERQTTWLAQVSAFVWAEMQPDLLMSVWPLFQQTEPLFLLVNPEQYAWSPENAAALQARREHAAATLENALRTLVPHVDLSTSTLALASPHGYAPVHTQLNLTALLTTWGFLARLDDGSPDWSHMRLTFAYEDGHAWFWPLFGTEDPAAFRATLRSRFNALSDPRTGESPVALMLSDESLVQTALWRPSTREGLFVQLKPGYRFVLTRSPNLFEPSPVYGAAGYMPDTARMQGWVLFAGLPAQDKLAGDTDTDPRVIDIPATVAALLGLPWPPDRHGQPWNVKN</sequence>
<reference evidence="2 3" key="1">
    <citation type="submission" date="2015-07" db="EMBL/GenBank/DDBJ databases">
        <title>Whole genome sequence of Ardenticatena maritima DSM 23922.</title>
        <authorList>
            <person name="Hemp J."/>
            <person name="Ward L.M."/>
            <person name="Pace L.A."/>
            <person name="Fischer W.W."/>
        </authorList>
    </citation>
    <scope>NUCLEOTIDE SEQUENCE [LARGE SCALE GENOMIC DNA]</scope>
    <source>
        <strain evidence="2 3">110S</strain>
    </source>
</reference>
<name>A0A0N8GRH2_9CHLR</name>
<accession>A0A0N8GRH2</accession>
<dbReference type="InterPro" id="IPR017850">
    <property type="entry name" value="Alkaline_phosphatase_core_sf"/>
</dbReference>
<keyword evidence="1" id="KW-0732">Signal</keyword>
<evidence type="ECO:0000313" key="3">
    <source>
        <dbReference type="Proteomes" id="UP000050502"/>
    </source>
</evidence>